<evidence type="ECO:0000313" key="10">
    <source>
        <dbReference type="EMBL" id="MCY0385869.1"/>
    </source>
</evidence>
<dbReference type="PANTHER" id="PTHR30268:SF0">
    <property type="entry name" value="L-RHAMNOSE ISOMERASE"/>
    <property type="match status" value="1"/>
</dbReference>
<evidence type="ECO:0000256" key="7">
    <source>
        <dbReference type="RuleBase" id="RU000609"/>
    </source>
</evidence>
<dbReference type="InterPro" id="IPR001998">
    <property type="entry name" value="Xylose_isomerase"/>
</dbReference>
<dbReference type="EC" id="5.3.1.5" evidence="7"/>
<reference evidence="10" key="1">
    <citation type="submission" date="2022-11" db="EMBL/GenBank/DDBJ databases">
        <title>Robbsia betulipollinis sp. nov., isolated from pollen of birch (Betula pendula).</title>
        <authorList>
            <person name="Shi H."/>
            <person name="Ambika Manirajan B."/>
            <person name="Ratering S."/>
            <person name="Geissler-Plaum R."/>
            <person name="Schnell S."/>
        </authorList>
    </citation>
    <scope>NUCLEOTIDE SEQUENCE</scope>
    <source>
        <strain evidence="10">Bb-Pol-6</strain>
    </source>
</reference>
<dbReference type="GO" id="GO:0016853">
    <property type="term" value="F:isomerase activity"/>
    <property type="evidence" value="ECO:0007669"/>
    <property type="project" value="UniProtKB-KW"/>
</dbReference>
<evidence type="ECO:0000256" key="3">
    <source>
        <dbReference type="ARBA" id="ARBA00022723"/>
    </source>
</evidence>
<comment type="subcellular location">
    <subcellularLocation>
        <location evidence="1 8">Cytoplasm</location>
    </subcellularLocation>
</comment>
<evidence type="ECO:0000313" key="11">
    <source>
        <dbReference type="Proteomes" id="UP001082899"/>
    </source>
</evidence>
<comment type="similarity">
    <text evidence="7">Belongs to the xylose isomerase family.</text>
</comment>
<keyword evidence="7" id="KW-0859">Xylose metabolism</keyword>
<keyword evidence="3 7" id="KW-0479">Metal-binding</keyword>
<keyword evidence="4" id="KW-0464">Manganese</keyword>
<dbReference type="EMBL" id="JAPMXC010000001">
    <property type="protein sequence ID" value="MCY0385869.1"/>
    <property type="molecule type" value="Genomic_DNA"/>
</dbReference>
<dbReference type="SUPFAM" id="SSF51658">
    <property type="entry name" value="Xylose isomerase-like"/>
    <property type="match status" value="1"/>
</dbReference>
<evidence type="ECO:0000256" key="8">
    <source>
        <dbReference type="RuleBase" id="RU000610"/>
    </source>
</evidence>
<proteinExistence type="inferred from homology"/>
<dbReference type="PROSITE" id="PS51415">
    <property type="entry name" value="XYLOSE_ISOMERASE"/>
    <property type="match status" value="1"/>
</dbReference>
<dbReference type="Proteomes" id="UP001082899">
    <property type="component" value="Unassembled WGS sequence"/>
</dbReference>
<feature type="domain" description="Xylose isomerase-like TIM barrel" evidence="9">
    <location>
        <begin position="43"/>
        <end position="284"/>
    </location>
</feature>
<keyword evidence="6 7" id="KW-0119">Carbohydrate metabolism</keyword>
<dbReference type="InterPro" id="IPR050337">
    <property type="entry name" value="L-rhamnose_isomerase"/>
</dbReference>
<keyword evidence="2" id="KW-0963">Cytoplasm</keyword>
<protein>
    <recommendedName>
        <fullName evidence="7">Xylose isomerase</fullName>
        <ecNumber evidence="7">5.3.1.5</ecNumber>
    </recommendedName>
</protein>
<evidence type="ECO:0000256" key="2">
    <source>
        <dbReference type="ARBA" id="ARBA00022490"/>
    </source>
</evidence>
<dbReference type="InterPro" id="IPR036237">
    <property type="entry name" value="Xyl_isomerase-like_sf"/>
</dbReference>
<keyword evidence="5 7" id="KW-0413">Isomerase</keyword>
<organism evidence="10 11">
    <name type="scientific">Robbsia betulipollinis</name>
    <dbReference type="NCBI Taxonomy" id="2981849"/>
    <lineage>
        <taxon>Bacteria</taxon>
        <taxon>Pseudomonadati</taxon>
        <taxon>Pseudomonadota</taxon>
        <taxon>Betaproteobacteria</taxon>
        <taxon>Burkholderiales</taxon>
        <taxon>Burkholderiaceae</taxon>
        <taxon>Robbsia</taxon>
    </lineage>
</organism>
<name>A0ABT3ZH69_9BURK</name>
<dbReference type="Pfam" id="PF01261">
    <property type="entry name" value="AP_endonuc_2"/>
    <property type="match status" value="1"/>
</dbReference>
<dbReference type="Gene3D" id="3.20.20.150">
    <property type="entry name" value="Divalent-metal-dependent TIM barrel enzymes"/>
    <property type="match status" value="1"/>
</dbReference>
<evidence type="ECO:0000259" key="9">
    <source>
        <dbReference type="Pfam" id="PF01261"/>
    </source>
</evidence>
<evidence type="ECO:0000256" key="6">
    <source>
        <dbReference type="ARBA" id="ARBA00023277"/>
    </source>
</evidence>
<evidence type="ECO:0000256" key="5">
    <source>
        <dbReference type="ARBA" id="ARBA00023235"/>
    </source>
</evidence>
<evidence type="ECO:0000256" key="4">
    <source>
        <dbReference type="ARBA" id="ARBA00023211"/>
    </source>
</evidence>
<dbReference type="PANTHER" id="PTHR30268">
    <property type="entry name" value="L-RHAMNOSE ISOMERASE"/>
    <property type="match status" value="1"/>
</dbReference>
<keyword evidence="11" id="KW-1185">Reference proteome</keyword>
<dbReference type="RefSeq" id="WP_267845002.1">
    <property type="nucleotide sequence ID" value="NZ_JAPMXC010000001.1"/>
</dbReference>
<sequence length="329" mass="36348">MKFAARLNSFGTRPEMQWSGLTGKPSVLQLLQRAATVKGLTHVDLNFPNHFRDADARTRAAQLADVGLKLNGFAMRYYSEPEFKAGALTHPDAAVRQAAIDLAKRGLDALRECGASLMTFWPGQDGFEYPFHANYAKLWDLQVDGIRQLAEYAPDITFSLEYKPDEPRAFSVLNNAGTTLLAIKELGLKNLAMTLDFGHVLYAHEQPACTAALVNKHCRLAGLHLNDAYGHRDDGLMVGSVNTIRTIELLTQLVRDGYDGVYYFDTFPDAIGLDPVLETETNIRTVRAMMKVAEKLAADAELTAANDRQDALASQRIVQTALFGNLWTA</sequence>
<dbReference type="InterPro" id="IPR013022">
    <property type="entry name" value="Xyl_isomerase-like_TIM-brl"/>
</dbReference>
<evidence type="ECO:0000256" key="1">
    <source>
        <dbReference type="ARBA" id="ARBA00004496"/>
    </source>
</evidence>
<comment type="caution">
    <text evidence="10">The sequence shown here is derived from an EMBL/GenBank/DDBJ whole genome shotgun (WGS) entry which is preliminary data.</text>
</comment>
<comment type="catalytic activity">
    <reaction evidence="7">
        <text>alpha-D-xylose = alpha-D-xylulofuranose</text>
        <dbReference type="Rhea" id="RHEA:22816"/>
        <dbReference type="ChEBI" id="CHEBI:28518"/>
        <dbReference type="ChEBI" id="CHEBI:188998"/>
        <dbReference type="EC" id="5.3.1.5"/>
    </reaction>
</comment>
<accession>A0ABT3ZH69</accession>
<gene>
    <name evidence="10" type="ORF">OVY01_01155</name>
</gene>
<dbReference type="PRINTS" id="PR00688">
    <property type="entry name" value="XYLOSISMRASE"/>
</dbReference>
<comment type="subunit">
    <text evidence="8">Homotetramer.</text>
</comment>